<sequence>MKLHKPSAIFDHDKQKSTNWRIRTLKPLYNGGRKAEAKVLEINSKCLLTSIKFNN</sequence>
<gene>
    <name evidence="1" type="ORF">SAMN04515674_11270</name>
</gene>
<organism evidence="1 2">
    <name type="scientific">Pseudarcicella hirudinis</name>
    <dbReference type="NCBI Taxonomy" id="1079859"/>
    <lineage>
        <taxon>Bacteria</taxon>
        <taxon>Pseudomonadati</taxon>
        <taxon>Bacteroidota</taxon>
        <taxon>Cytophagia</taxon>
        <taxon>Cytophagales</taxon>
        <taxon>Flectobacillaceae</taxon>
        <taxon>Pseudarcicella</taxon>
    </lineage>
</organism>
<keyword evidence="2" id="KW-1185">Reference proteome</keyword>
<protein>
    <submittedName>
        <fullName evidence="1">Uncharacterized protein</fullName>
    </submittedName>
</protein>
<proteinExistence type="predicted"/>
<dbReference type="EMBL" id="FOXH01000012">
    <property type="protein sequence ID" value="SFQ21225.1"/>
    <property type="molecule type" value="Genomic_DNA"/>
</dbReference>
<dbReference type="Proteomes" id="UP000199306">
    <property type="component" value="Unassembled WGS sequence"/>
</dbReference>
<accession>A0A1I5WN61</accession>
<reference evidence="1 2" key="1">
    <citation type="submission" date="2016-10" db="EMBL/GenBank/DDBJ databases">
        <authorList>
            <person name="de Groot N.N."/>
        </authorList>
    </citation>
    <scope>NUCLEOTIDE SEQUENCE [LARGE SCALE GENOMIC DNA]</scope>
    <source>
        <strain evidence="2">E92,LMG 26720,CCM 7988</strain>
    </source>
</reference>
<evidence type="ECO:0000313" key="1">
    <source>
        <dbReference type="EMBL" id="SFQ21225.1"/>
    </source>
</evidence>
<evidence type="ECO:0000313" key="2">
    <source>
        <dbReference type="Proteomes" id="UP000199306"/>
    </source>
</evidence>
<dbReference type="AlphaFoldDB" id="A0A1I5WN61"/>
<name>A0A1I5WN61_9BACT</name>